<evidence type="ECO:0000259" key="3">
    <source>
        <dbReference type="PROSITE" id="PS50110"/>
    </source>
</evidence>
<dbReference type="GO" id="GO:0000160">
    <property type="term" value="P:phosphorelay signal transduction system"/>
    <property type="evidence" value="ECO:0007669"/>
    <property type="project" value="InterPro"/>
</dbReference>
<dbReference type="InterPro" id="IPR053866">
    <property type="entry name" value="PhyR_sigma2"/>
</dbReference>
<dbReference type="Pfam" id="PF00072">
    <property type="entry name" value="Response_reg"/>
    <property type="match status" value="1"/>
</dbReference>
<dbReference type="SUPFAM" id="SSF52172">
    <property type="entry name" value="CheY-like"/>
    <property type="match status" value="1"/>
</dbReference>
<dbReference type="OrthoDB" id="9786101at2"/>
<sequence>MSIAKEIAQHLPYLRRFARALCGTQASGDAYVVATLEALVEDPTIFERSLGERIALYRLFLKLWSSVGVNNEGEGDRSFAERNLDALTPRSRQAFLLRTVEGFSLSEVASIMAEPVADTADLLDRAGREIAEQMATDVLIIEDEPIIALDIETMVQELGHRVTGVARTHKEAVALVAAKRPGLVLADIQLADGSSGLDAVNEILRSISVPVIFITAYPERLLTGDRPEPAFLITKPFQQDAVKAAISQALFFDRRAGKAAA</sequence>
<dbReference type="Proteomes" id="UP000298781">
    <property type="component" value="Chromosome"/>
</dbReference>
<dbReference type="AlphaFoldDB" id="A0A4D7B4C4"/>
<dbReference type="SMART" id="SM00448">
    <property type="entry name" value="REC"/>
    <property type="match status" value="1"/>
</dbReference>
<feature type="domain" description="Response regulatory" evidence="3">
    <location>
        <begin position="137"/>
        <end position="250"/>
    </location>
</feature>
<dbReference type="KEGG" id="pstg:E8M01_28285"/>
<organism evidence="4 5">
    <name type="scientific">Phreatobacter stygius</name>
    <dbReference type="NCBI Taxonomy" id="1940610"/>
    <lineage>
        <taxon>Bacteria</taxon>
        <taxon>Pseudomonadati</taxon>
        <taxon>Pseudomonadota</taxon>
        <taxon>Alphaproteobacteria</taxon>
        <taxon>Hyphomicrobiales</taxon>
        <taxon>Phreatobacteraceae</taxon>
        <taxon>Phreatobacter</taxon>
    </lineage>
</organism>
<dbReference type="InterPro" id="IPR013324">
    <property type="entry name" value="RNA_pol_sigma_r3/r4-like"/>
</dbReference>
<gene>
    <name evidence="4" type="ORF">E8M01_28285</name>
</gene>
<evidence type="ECO:0000256" key="2">
    <source>
        <dbReference type="PROSITE-ProRule" id="PRU00169"/>
    </source>
</evidence>
<keyword evidence="5" id="KW-1185">Reference proteome</keyword>
<reference evidence="4 5" key="1">
    <citation type="submission" date="2019-04" db="EMBL/GenBank/DDBJ databases">
        <title>Phreatobacter aquaticus sp. nov.</title>
        <authorList>
            <person name="Choi A."/>
        </authorList>
    </citation>
    <scope>NUCLEOTIDE SEQUENCE [LARGE SCALE GENOMIC DNA]</scope>
    <source>
        <strain evidence="4 5">KCTC 52518</strain>
    </source>
</reference>
<feature type="modified residue" description="4-aspartylphosphate" evidence="2">
    <location>
        <position position="187"/>
    </location>
</feature>
<dbReference type="Pfam" id="PF22233">
    <property type="entry name" value="PhyR_sigma-like"/>
    <property type="match status" value="1"/>
</dbReference>
<dbReference type="PANTHER" id="PTHR44591">
    <property type="entry name" value="STRESS RESPONSE REGULATOR PROTEIN 1"/>
    <property type="match status" value="1"/>
</dbReference>
<protein>
    <submittedName>
        <fullName evidence="4">Response regulator</fullName>
    </submittedName>
</protein>
<dbReference type="RefSeq" id="WP_136963208.1">
    <property type="nucleotide sequence ID" value="NZ_CP039690.1"/>
</dbReference>
<dbReference type="NCBIfam" id="NF006623">
    <property type="entry name" value="PRK09191.1"/>
    <property type="match status" value="1"/>
</dbReference>
<dbReference type="CDD" id="cd17540">
    <property type="entry name" value="REC_PhyR"/>
    <property type="match status" value="1"/>
</dbReference>
<dbReference type="InterPro" id="IPR053867">
    <property type="entry name" value="PhyR_sigma4"/>
</dbReference>
<dbReference type="PANTHER" id="PTHR44591:SF20">
    <property type="entry name" value="PROTEIN PILH"/>
    <property type="match status" value="1"/>
</dbReference>
<dbReference type="InterPro" id="IPR014605">
    <property type="entry name" value="Sig_resp-reg_PhyR"/>
</dbReference>
<dbReference type="InterPro" id="IPR050595">
    <property type="entry name" value="Bact_response_regulator"/>
</dbReference>
<evidence type="ECO:0000313" key="5">
    <source>
        <dbReference type="Proteomes" id="UP000298781"/>
    </source>
</evidence>
<evidence type="ECO:0000256" key="1">
    <source>
        <dbReference type="ARBA" id="ARBA00022553"/>
    </source>
</evidence>
<accession>A0A4D7B4C4</accession>
<name>A0A4D7B4C4_9HYPH</name>
<evidence type="ECO:0000313" key="4">
    <source>
        <dbReference type="EMBL" id="QCI67781.1"/>
    </source>
</evidence>
<dbReference type="Pfam" id="PF22029">
    <property type="entry name" value="PhyR_sigma2"/>
    <property type="match status" value="1"/>
</dbReference>
<dbReference type="PROSITE" id="PS50110">
    <property type="entry name" value="RESPONSE_REGULATORY"/>
    <property type="match status" value="1"/>
</dbReference>
<proteinExistence type="predicted"/>
<dbReference type="Gene3D" id="3.40.50.2300">
    <property type="match status" value="1"/>
</dbReference>
<dbReference type="Gene3D" id="1.20.140.160">
    <property type="match status" value="1"/>
</dbReference>
<dbReference type="InterPro" id="IPR011006">
    <property type="entry name" value="CheY-like_superfamily"/>
</dbReference>
<dbReference type="PIRSF" id="PIRSF036400">
    <property type="entry name" value="RR_Ctr_UCP036400"/>
    <property type="match status" value="1"/>
</dbReference>
<dbReference type="EMBL" id="CP039690">
    <property type="protein sequence ID" value="QCI67781.1"/>
    <property type="molecule type" value="Genomic_DNA"/>
</dbReference>
<dbReference type="SUPFAM" id="SSF88659">
    <property type="entry name" value="Sigma3 and sigma4 domains of RNA polymerase sigma factors"/>
    <property type="match status" value="1"/>
</dbReference>
<dbReference type="InterPro" id="IPR001789">
    <property type="entry name" value="Sig_transdc_resp-reg_receiver"/>
</dbReference>
<keyword evidence="1 2" id="KW-0597">Phosphoprotein</keyword>